<dbReference type="Proteomes" id="UP000038009">
    <property type="component" value="Unassembled WGS sequence"/>
</dbReference>
<keyword evidence="6" id="KW-1185">Reference proteome</keyword>
<dbReference type="Gene3D" id="1.25.40.10">
    <property type="entry name" value="Tetratricopeptide repeat domain"/>
    <property type="match status" value="1"/>
</dbReference>
<dbReference type="InterPro" id="IPR019734">
    <property type="entry name" value="TPR_rpt"/>
</dbReference>
<dbReference type="GO" id="GO:0006620">
    <property type="term" value="P:post-translational protein targeting to endoplasmic reticulum membrane"/>
    <property type="evidence" value="ECO:0007669"/>
    <property type="project" value="TreeGrafter"/>
</dbReference>
<evidence type="ECO:0000313" key="5">
    <source>
        <dbReference type="EMBL" id="KPI88569.1"/>
    </source>
</evidence>
<feature type="region of interest" description="Disordered" evidence="4">
    <location>
        <begin position="168"/>
        <end position="195"/>
    </location>
</feature>
<dbReference type="EMBL" id="LJSK01000046">
    <property type="protein sequence ID" value="KPI88569.1"/>
    <property type="molecule type" value="Genomic_DNA"/>
</dbReference>
<dbReference type="AlphaFoldDB" id="A0A0N0P7A6"/>
<comment type="caution">
    <text evidence="5">The sequence shown here is derived from an EMBL/GenBank/DDBJ whole genome shotgun (WGS) entry which is preliminary data.</text>
</comment>
<proteinExistence type="predicted"/>
<keyword evidence="1" id="KW-0677">Repeat</keyword>
<dbReference type="PROSITE" id="PS50005">
    <property type="entry name" value="TPR"/>
    <property type="match status" value="1"/>
</dbReference>
<protein>
    <submittedName>
        <fullName evidence="5">Uncharacterized protein</fullName>
    </submittedName>
</protein>
<dbReference type="PANTHER" id="PTHR45831">
    <property type="entry name" value="LD24721P"/>
    <property type="match status" value="1"/>
</dbReference>
<dbReference type="SMART" id="SM00028">
    <property type="entry name" value="TPR"/>
    <property type="match status" value="2"/>
</dbReference>
<name>A0A0N0P7A6_LEPSE</name>
<dbReference type="GO" id="GO:0016020">
    <property type="term" value="C:membrane"/>
    <property type="evidence" value="ECO:0007669"/>
    <property type="project" value="TreeGrafter"/>
</dbReference>
<evidence type="ECO:0000313" key="6">
    <source>
        <dbReference type="Proteomes" id="UP000038009"/>
    </source>
</evidence>
<dbReference type="SUPFAM" id="SSF48452">
    <property type="entry name" value="TPR-like"/>
    <property type="match status" value="1"/>
</dbReference>
<reference evidence="5 6" key="1">
    <citation type="journal article" date="2015" name="PLoS Pathog.">
        <title>Leptomonas seymouri: Adaptations to the Dixenous Life Cycle Analyzed by Genome Sequencing, Transcriptome Profiling and Co-infection with Leishmania donovani.</title>
        <authorList>
            <person name="Kraeva N."/>
            <person name="Butenko A."/>
            <person name="Hlavacova J."/>
            <person name="Kostygov A."/>
            <person name="Myskova J."/>
            <person name="Grybchuk D."/>
            <person name="Lestinova T."/>
            <person name="Votypka J."/>
            <person name="Volf P."/>
            <person name="Opperdoes F."/>
            <person name="Flegontov P."/>
            <person name="Lukes J."/>
            <person name="Yurchenko V."/>
        </authorList>
    </citation>
    <scope>NUCLEOTIDE SEQUENCE [LARGE SCALE GENOMIC DNA]</scope>
    <source>
        <strain evidence="5 6">ATCC 30220</strain>
    </source>
</reference>
<evidence type="ECO:0000256" key="2">
    <source>
        <dbReference type="ARBA" id="ARBA00022803"/>
    </source>
</evidence>
<dbReference type="InterPro" id="IPR011990">
    <property type="entry name" value="TPR-like_helical_dom_sf"/>
</dbReference>
<dbReference type="GO" id="GO:0060090">
    <property type="term" value="F:molecular adaptor activity"/>
    <property type="evidence" value="ECO:0007669"/>
    <property type="project" value="TreeGrafter"/>
</dbReference>
<evidence type="ECO:0000256" key="3">
    <source>
        <dbReference type="PROSITE-ProRule" id="PRU00339"/>
    </source>
</evidence>
<sequence>MAARGTKEPPLPSDLQARLDALMCQSRSVDEADTSRHLAQLLADWKALGNACYDQGCFIAAIRCYTKLMALPGGDTATIHSNRSAAYLQSSMHAGPSLALKDAEKAAEMEPTWFKAYLRVGDAQRLRGNVVEADTAYRRALALKPDCEGARSGLRALEEMVRLDDAAAAPRGATTSSSSSVPNSFSTSGTMKTDTASRVEAPLITQEQQLEGWKRETSVREDRTGMRPASVSLAEANRQQGAAIKEALLSKFRSKVEADETLGNTLRERHEEGVLLGDGVDYREADKYRRVYARSTNGIGLGISADAYKEYAGRVDHRTW</sequence>
<dbReference type="OMA" id="WFKAHLR"/>
<dbReference type="InterPro" id="IPR047150">
    <property type="entry name" value="SGT"/>
</dbReference>
<evidence type="ECO:0000256" key="1">
    <source>
        <dbReference type="ARBA" id="ARBA00022737"/>
    </source>
</evidence>
<dbReference type="OrthoDB" id="2423701at2759"/>
<dbReference type="PANTHER" id="PTHR45831:SF2">
    <property type="entry name" value="LD24721P"/>
    <property type="match status" value="1"/>
</dbReference>
<keyword evidence="2 3" id="KW-0802">TPR repeat</keyword>
<dbReference type="VEuPathDB" id="TriTrypDB:Lsey_0046_0050"/>
<feature type="repeat" description="TPR" evidence="3">
    <location>
        <begin position="114"/>
        <end position="147"/>
    </location>
</feature>
<feature type="compositionally biased region" description="Low complexity" evidence="4">
    <location>
        <begin position="174"/>
        <end position="190"/>
    </location>
</feature>
<accession>A0A0N0P7A6</accession>
<organism evidence="5 6">
    <name type="scientific">Leptomonas seymouri</name>
    <dbReference type="NCBI Taxonomy" id="5684"/>
    <lineage>
        <taxon>Eukaryota</taxon>
        <taxon>Discoba</taxon>
        <taxon>Euglenozoa</taxon>
        <taxon>Kinetoplastea</taxon>
        <taxon>Metakinetoplastina</taxon>
        <taxon>Trypanosomatida</taxon>
        <taxon>Trypanosomatidae</taxon>
        <taxon>Leishmaniinae</taxon>
        <taxon>Leptomonas</taxon>
    </lineage>
</organism>
<dbReference type="GO" id="GO:0072380">
    <property type="term" value="C:TRC complex"/>
    <property type="evidence" value="ECO:0007669"/>
    <property type="project" value="TreeGrafter"/>
</dbReference>
<evidence type="ECO:0000256" key="4">
    <source>
        <dbReference type="SAM" id="MobiDB-lite"/>
    </source>
</evidence>
<gene>
    <name evidence="5" type="ORF">ABL78_2302</name>
</gene>